<proteinExistence type="predicted"/>
<evidence type="ECO:0000313" key="3">
    <source>
        <dbReference type="Proteomes" id="UP000011115"/>
    </source>
</evidence>
<organism evidence="2 3">
    <name type="scientific">Solanum tuberosum</name>
    <name type="common">Potato</name>
    <dbReference type="NCBI Taxonomy" id="4113"/>
    <lineage>
        <taxon>Eukaryota</taxon>
        <taxon>Viridiplantae</taxon>
        <taxon>Streptophyta</taxon>
        <taxon>Embryophyta</taxon>
        <taxon>Tracheophyta</taxon>
        <taxon>Spermatophyta</taxon>
        <taxon>Magnoliopsida</taxon>
        <taxon>eudicotyledons</taxon>
        <taxon>Gunneridae</taxon>
        <taxon>Pentapetalae</taxon>
        <taxon>asterids</taxon>
        <taxon>lamiids</taxon>
        <taxon>Solanales</taxon>
        <taxon>Solanaceae</taxon>
        <taxon>Solanoideae</taxon>
        <taxon>Solaneae</taxon>
        <taxon>Solanum</taxon>
    </lineage>
</organism>
<protein>
    <submittedName>
        <fullName evidence="2">Uncharacterized protein</fullName>
    </submittedName>
</protein>
<keyword evidence="1" id="KW-0472">Membrane</keyword>
<reference evidence="3" key="1">
    <citation type="journal article" date="2011" name="Nature">
        <title>Genome sequence and analysis of the tuber crop potato.</title>
        <authorList>
            <consortium name="The Potato Genome Sequencing Consortium"/>
        </authorList>
    </citation>
    <scope>NUCLEOTIDE SEQUENCE [LARGE SCALE GENOMIC DNA]</scope>
    <source>
        <strain evidence="3">cv. DM1-3 516 R44</strain>
    </source>
</reference>
<feature type="transmembrane region" description="Helical" evidence="1">
    <location>
        <begin position="103"/>
        <end position="125"/>
    </location>
</feature>
<name>M1D9U3_SOLTU</name>
<dbReference type="AlphaFoldDB" id="M1D9U3"/>
<sequence length="130" mass="14097">MSIYSLKDICATADHSATLIGITDQLGDLPLDVVHHCLAPSFIIVMLWVIGRHCTASRNISAIGRLLPFTADLILSFKAQHSGTKGKVRPFGDSPSGLSDPHAFIFFVLFSLFVSFLRSSVHALLQSSNT</sequence>
<evidence type="ECO:0000313" key="2">
    <source>
        <dbReference type="EnsemblPlants" id="PGSC0003DMT400085588"/>
    </source>
</evidence>
<keyword evidence="1" id="KW-1133">Transmembrane helix</keyword>
<dbReference type="HOGENOM" id="CLU_129007_0_1_1"/>
<dbReference type="EnsemblPlants" id="PGSC0003DMT400085588">
    <property type="protein sequence ID" value="PGSC0003DMT400085588"/>
    <property type="gene ID" value="PGSC0003DMG400035159"/>
</dbReference>
<dbReference type="InParanoid" id="M1D9U3"/>
<evidence type="ECO:0000256" key="1">
    <source>
        <dbReference type="SAM" id="Phobius"/>
    </source>
</evidence>
<keyword evidence="3" id="KW-1185">Reference proteome</keyword>
<dbReference type="Proteomes" id="UP000011115">
    <property type="component" value="Unassembled WGS sequence"/>
</dbReference>
<keyword evidence="1" id="KW-0812">Transmembrane</keyword>
<dbReference type="Gramene" id="PGSC0003DMT400085588">
    <property type="protein sequence ID" value="PGSC0003DMT400085588"/>
    <property type="gene ID" value="PGSC0003DMG400035159"/>
</dbReference>
<dbReference type="PaxDb" id="4113-PGSC0003DMT400085588"/>
<accession>M1D9U3</accession>
<reference evidence="2" key="2">
    <citation type="submission" date="2015-06" db="UniProtKB">
        <authorList>
            <consortium name="EnsemblPlants"/>
        </authorList>
    </citation>
    <scope>IDENTIFICATION</scope>
    <source>
        <strain evidence="2">DM1-3 516 R44</strain>
    </source>
</reference>